<dbReference type="EMBL" id="WELI01000001">
    <property type="protein sequence ID" value="KAB7732514.1"/>
    <property type="molecule type" value="Genomic_DNA"/>
</dbReference>
<keyword evidence="2" id="KW-1185">Reference proteome</keyword>
<gene>
    <name evidence="1" type="ORF">F5984_00700</name>
</gene>
<dbReference type="Proteomes" id="UP000488299">
    <property type="component" value="Unassembled WGS sequence"/>
</dbReference>
<dbReference type="RefSeq" id="WP_152121882.1">
    <property type="nucleotide sequence ID" value="NZ_WELI01000001.1"/>
</dbReference>
<evidence type="ECO:0000313" key="2">
    <source>
        <dbReference type="Proteomes" id="UP000488299"/>
    </source>
</evidence>
<accession>A0A7J5U3U9</accession>
<comment type="caution">
    <text evidence="1">The sequence shown here is derived from an EMBL/GenBank/DDBJ whole genome shotgun (WGS) entry which is preliminary data.</text>
</comment>
<organism evidence="1 2">
    <name type="scientific">Rudanella paleaurantiibacter</name>
    <dbReference type="NCBI Taxonomy" id="2614655"/>
    <lineage>
        <taxon>Bacteria</taxon>
        <taxon>Pseudomonadati</taxon>
        <taxon>Bacteroidota</taxon>
        <taxon>Cytophagia</taxon>
        <taxon>Cytophagales</taxon>
        <taxon>Cytophagaceae</taxon>
        <taxon>Rudanella</taxon>
    </lineage>
</organism>
<sequence>MPTLRIIPIALLAFSILFSSCGGGGKRKPKDEATKPAQKAAGIGRIHFFLETSASMGGYLKGATTFKDVVSEVVNKSNQIAPVSVYTITDKPQPYQGGVGPFVEGLATTPLANGKSSKLHTIFGQVGAKATGNDVAVLVSDCILSFPDADIKRDPEINRNNASSVLKNQINDQFASLSRKGISATVYAYNSAFNGTYYDYQNKKSQLNGEQRPFYIWVIGKQSLVADFDRQLLERLSERPAQQLSFGSGDGLKKYELFFGLNKKGDWRAERGNVTEIKFGRKAEPAEFAIGLDLAGLPAYAQAPDYLKENLVIKADNATLKLVNVQRRENVNTTKRMTDREQQLLARNSHVLTFKIDDLFDDEATVNVRMPVRFDTWYQTDWSTMDDRTEAGRRKKTFALVHLMNGVREAYQTGTNDFVNFTFKLEK</sequence>
<proteinExistence type="predicted"/>
<dbReference type="AlphaFoldDB" id="A0A7J5U3U9"/>
<reference evidence="1 2" key="1">
    <citation type="submission" date="2019-10" db="EMBL/GenBank/DDBJ databases">
        <title>Rudanella paleaurantiibacter sp. nov., isolated from sludge.</title>
        <authorList>
            <person name="Xu S.Q."/>
        </authorList>
    </citation>
    <scope>NUCLEOTIDE SEQUENCE [LARGE SCALE GENOMIC DNA]</scope>
    <source>
        <strain evidence="1 2">HX-22-17</strain>
    </source>
</reference>
<name>A0A7J5U3U9_9BACT</name>
<dbReference type="PROSITE" id="PS51257">
    <property type="entry name" value="PROKAR_LIPOPROTEIN"/>
    <property type="match status" value="1"/>
</dbReference>
<evidence type="ECO:0000313" key="1">
    <source>
        <dbReference type="EMBL" id="KAB7732514.1"/>
    </source>
</evidence>
<protein>
    <submittedName>
        <fullName evidence="1">Uncharacterized protein</fullName>
    </submittedName>
</protein>